<dbReference type="SFLD" id="SFLDG01129">
    <property type="entry name" value="C1.5:_HAD__Beta-PGM__Phosphata"/>
    <property type="match status" value="1"/>
</dbReference>
<dbReference type="GO" id="GO:0006281">
    <property type="term" value="P:DNA repair"/>
    <property type="evidence" value="ECO:0007669"/>
    <property type="project" value="TreeGrafter"/>
</dbReference>
<keyword evidence="2" id="KW-1185">Reference proteome</keyword>
<dbReference type="Gene3D" id="1.10.150.240">
    <property type="entry name" value="Putative phosphatase, domain 2"/>
    <property type="match status" value="1"/>
</dbReference>
<gene>
    <name evidence="1" type="ORF">GS597_05715</name>
</gene>
<dbReference type="InterPro" id="IPR050155">
    <property type="entry name" value="HAD-like_hydrolase_sf"/>
</dbReference>
<keyword evidence="1" id="KW-0378">Hydrolase</keyword>
<dbReference type="PANTHER" id="PTHR43434">
    <property type="entry name" value="PHOSPHOGLYCOLATE PHOSPHATASE"/>
    <property type="match status" value="1"/>
</dbReference>
<dbReference type="SFLD" id="SFLDS00003">
    <property type="entry name" value="Haloacid_Dehalogenase"/>
    <property type="match status" value="1"/>
</dbReference>
<dbReference type="GO" id="GO:0008967">
    <property type="term" value="F:phosphoglycolate phosphatase activity"/>
    <property type="evidence" value="ECO:0007669"/>
    <property type="project" value="TreeGrafter"/>
</dbReference>
<evidence type="ECO:0000313" key="1">
    <source>
        <dbReference type="EMBL" id="NCJ06017.1"/>
    </source>
</evidence>
<accession>A0A8K1ZY70</accession>
<evidence type="ECO:0000313" key="2">
    <source>
        <dbReference type="Proteomes" id="UP000607397"/>
    </source>
</evidence>
<dbReference type="EMBL" id="WVIC01000008">
    <property type="protein sequence ID" value="NCJ06017.1"/>
    <property type="molecule type" value="Genomic_DNA"/>
</dbReference>
<organism evidence="1 2">
    <name type="scientific">Petrachloros mirabilis ULC683</name>
    <dbReference type="NCBI Taxonomy" id="2781853"/>
    <lineage>
        <taxon>Bacteria</taxon>
        <taxon>Bacillati</taxon>
        <taxon>Cyanobacteriota</taxon>
        <taxon>Cyanophyceae</taxon>
        <taxon>Synechococcales</taxon>
        <taxon>Petrachlorosaceae</taxon>
        <taxon>Petrachloros</taxon>
        <taxon>Petrachloros mirabilis</taxon>
    </lineage>
</organism>
<dbReference type="AlphaFoldDB" id="A0A8K1ZY70"/>
<dbReference type="PANTHER" id="PTHR43434:SF1">
    <property type="entry name" value="PHOSPHOGLYCOLATE PHOSPHATASE"/>
    <property type="match status" value="1"/>
</dbReference>
<dbReference type="SUPFAM" id="SSF56784">
    <property type="entry name" value="HAD-like"/>
    <property type="match status" value="1"/>
</dbReference>
<dbReference type="InterPro" id="IPR023198">
    <property type="entry name" value="PGP-like_dom2"/>
</dbReference>
<dbReference type="Gene3D" id="3.40.50.1000">
    <property type="entry name" value="HAD superfamily/HAD-like"/>
    <property type="match status" value="1"/>
</dbReference>
<dbReference type="InterPro" id="IPR023214">
    <property type="entry name" value="HAD_sf"/>
</dbReference>
<reference evidence="1" key="1">
    <citation type="submission" date="2019-12" db="EMBL/GenBank/DDBJ databases">
        <title>High-Quality draft genome sequences of three cyanobacteria isolated from the limestone walls of the Old Cathedral of Coimbra.</title>
        <authorList>
            <person name="Tiago I."/>
            <person name="Soares F."/>
            <person name="Portugal A."/>
        </authorList>
    </citation>
    <scope>NUCLEOTIDE SEQUENCE [LARGE SCALE GENOMIC DNA]</scope>
    <source>
        <strain evidence="1">C</strain>
    </source>
</reference>
<dbReference type="GO" id="GO:0005829">
    <property type="term" value="C:cytosol"/>
    <property type="evidence" value="ECO:0007669"/>
    <property type="project" value="TreeGrafter"/>
</dbReference>
<proteinExistence type="predicted"/>
<dbReference type="Proteomes" id="UP000607397">
    <property type="component" value="Unassembled WGS sequence"/>
</dbReference>
<name>A0A8K1ZY70_9CYAN</name>
<dbReference type="InterPro" id="IPR036412">
    <property type="entry name" value="HAD-like_sf"/>
</dbReference>
<dbReference type="Pfam" id="PF00702">
    <property type="entry name" value="Hydrolase"/>
    <property type="match status" value="1"/>
</dbReference>
<comment type="caution">
    <text evidence="1">The sequence shown here is derived from an EMBL/GenBank/DDBJ whole genome shotgun (WGS) entry which is preliminary data.</text>
</comment>
<sequence>MAGLAQTSMVLSPRSTVDGELRSRLMIFCDLDGPLIDVSHRYYKTYQLAVAETQADFRNRGRSLQLTLLSQPQFWHMKQERLPDTDIAYCSGLRHNQIDAFLAHVHRIVNQPILLGEDRLQPGVSSAISRLHAHGARLTVITLRAQPQAVQLLQQYRLLQWFDQVHGTADEYAAYQNYAAVKAQLLQAAIAEDTQFSSRDQVWMIGDTEADVLAAQALDIPAIALTCGIRSRAYLEHLQPTTVQENLVAATQYLLQHAHSP</sequence>
<protein>
    <submittedName>
        <fullName evidence="1">HAD hydrolase-like protein</fullName>
    </submittedName>
</protein>